<accession>A0A9P4Y738</accession>
<dbReference type="RefSeq" id="XP_040778672.1">
    <property type="nucleotide sequence ID" value="XM_040916880.1"/>
</dbReference>
<dbReference type="OrthoDB" id="3763505at2759"/>
<dbReference type="AlphaFoldDB" id="A0A9P4Y738"/>
<keyword evidence="2" id="KW-1185">Reference proteome</keyword>
<comment type="caution">
    <text evidence="1">The sequence shown here is derived from an EMBL/GenBank/DDBJ whole genome shotgun (WGS) entry which is preliminary data.</text>
</comment>
<sequence length="70" mass="7923">RKRKKNKAKTCNTGYSLMVTHLTTNPAVSGLFRGEQTGSQVFHYLWSHVLAFACSHIIKGGRLLQLTFSW</sequence>
<feature type="non-terminal residue" evidence="1">
    <location>
        <position position="1"/>
    </location>
</feature>
<proteinExistence type="predicted"/>
<evidence type="ECO:0000313" key="2">
    <source>
        <dbReference type="Proteomes" id="UP000803844"/>
    </source>
</evidence>
<dbReference type="EMBL" id="MU032346">
    <property type="protein sequence ID" value="KAF3767711.1"/>
    <property type="molecule type" value="Genomic_DNA"/>
</dbReference>
<reference evidence="1" key="1">
    <citation type="journal article" date="2020" name="Phytopathology">
        <title>Genome sequence of the chestnut blight fungus Cryphonectria parasitica EP155: A fundamental resource for an archetypical invasive plant pathogen.</title>
        <authorList>
            <person name="Crouch J.A."/>
            <person name="Dawe A."/>
            <person name="Aerts A."/>
            <person name="Barry K."/>
            <person name="Churchill A.C.L."/>
            <person name="Grimwood J."/>
            <person name="Hillman B."/>
            <person name="Milgroom M.G."/>
            <person name="Pangilinan J."/>
            <person name="Smith M."/>
            <person name="Salamov A."/>
            <person name="Schmutz J."/>
            <person name="Yadav J."/>
            <person name="Grigoriev I.V."/>
            <person name="Nuss D."/>
        </authorList>
    </citation>
    <scope>NUCLEOTIDE SEQUENCE</scope>
    <source>
        <strain evidence="1">EP155</strain>
    </source>
</reference>
<name>A0A9P4Y738_CRYP1</name>
<dbReference type="GeneID" id="63834009"/>
<dbReference type="Proteomes" id="UP000803844">
    <property type="component" value="Unassembled WGS sequence"/>
</dbReference>
<evidence type="ECO:0000313" key="1">
    <source>
        <dbReference type="EMBL" id="KAF3767711.1"/>
    </source>
</evidence>
<protein>
    <submittedName>
        <fullName evidence="1">Uncharacterized protein</fullName>
    </submittedName>
</protein>
<gene>
    <name evidence="1" type="ORF">M406DRAFT_253110</name>
</gene>
<organism evidence="1 2">
    <name type="scientific">Cryphonectria parasitica (strain ATCC 38755 / EP155)</name>
    <dbReference type="NCBI Taxonomy" id="660469"/>
    <lineage>
        <taxon>Eukaryota</taxon>
        <taxon>Fungi</taxon>
        <taxon>Dikarya</taxon>
        <taxon>Ascomycota</taxon>
        <taxon>Pezizomycotina</taxon>
        <taxon>Sordariomycetes</taxon>
        <taxon>Sordariomycetidae</taxon>
        <taxon>Diaporthales</taxon>
        <taxon>Cryphonectriaceae</taxon>
        <taxon>Cryphonectria-Endothia species complex</taxon>
        <taxon>Cryphonectria</taxon>
    </lineage>
</organism>